<feature type="transmembrane region" description="Helical" evidence="9">
    <location>
        <begin position="384"/>
        <end position="408"/>
    </location>
</feature>
<evidence type="ECO:0000256" key="2">
    <source>
        <dbReference type="ARBA" id="ARBA00022448"/>
    </source>
</evidence>
<dbReference type="GO" id="GO:0015271">
    <property type="term" value="F:outward rectifier potassium channel activity"/>
    <property type="evidence" value="ECO:0007669"/>
    <property type="project" value="TreeGrafter"/>
</dbReference>
<keyword evidence="4 9" id="KW-1133">Transmembrane helix</keyword>
<evidence type="ECO:0000313" key="12">
    <source>
        <dbReference type="Proteomes" id="UP000054342"/>
    </source>
</evidence>
<gene>
    <name evidence="11" type="ORF">PV05_06545</name>
</gene>
<evidence type="ECO:0000256" key="7">
    <source>
        <dbReference type="ARBA" id="ARBA00023303"/>
    </source>
</evidence>
<protein>
    <recommendedName>
        <fullName evidence="10">Potassium channel domain-containing protein</fullName>
    </recommendedName>
</protein>
<dbReference type="STRING" id="348802.A0A0D2BNK7"/>
<dbReference type="OrthoDB" id="297496at2759"/>
<feature type="region of interest" description="Disordered" evidence="8">
    <location>
        <begin position="547"/>
        <end position="569"/>
    </location>
</feature>
<feature type="region of interest" description="Disordered" evidence="8">
    <location>
        <begin position="332"/>
        <end position="358"/>
    </location>
</feature>
<dbReference type="GO" id="GO:0022841">
    <property type="term" value="F:potassium ion leak channel activity"/>
    <property type="evidence" value="ECO:0007669"/>
    <property type="project" value="TreeGrafter"/>
</dbReference>
<dbReference type="HOGENOM" id="CLU_013394_0_0_1"/>
<feature type="region of interest" description="Disordered" evidence="8">
    <location>
        <begin position="1"/>
        <end position="39"/>
    </location>
</feature>
<dbReference type="RefSeq" id="XP_013314750.1">
    <property type="nucleotide sequence ID" value="XM_013459296.1"/>
</dbReference>
<evidence type="ECO:0000256" key="6">
    <source>
        <dbReference type="ARBA" id="ARBA00023136"/>
    </source>
</evidence>
<keyword evidence="2" id="KW-0813">Transport</keyword>
<keyword evidence="6 9" id="KW-0472">Membrane</keyword>
<dbReference type="Gene3D" id="1.10.287.70">
    <property type="match status" value="2"/>
</dbReference>
<feature type="domain" description="Potassium channel" evidence="10">
    <location>
        <begin position="396"/>
        <end position="468"/>
    </location>
</feature>
<feature type="transmembrane region" description="Helical" evidence="9">
    <location>
        <begin position="278"/>
        <end position="301"/>
    </location>
</feature>
<comment type="subcellular location">
    <subcellularLocation>
        <location evidence="1">Membrane</location>
        <topology evidence="1">Multi-pass membrane protein</topology>
    </subcellularLocation>
</comment>
<dbReference type="GO" id="GO:0030322">
    <property type="term" value="P:stabilization of membrane potential"/>
    <property type="evidence" value="ECO:0007669"/>
    <property type="project" value="TreeGrafter"/>
</dbReference>
<feature type="transmembrane region" description="Helical" evidence="9">
    <location>
        <begin position="143"/>
        <end position="161"/>
    </location>
</feature>
<feature type="transmembrane region" description="Helical" evidence="9">
    <location>
        <begin position="56"/>
        <end position="78"/>
    </location>
</feature>
<feature type="transmembrane region" description="Helical" evidence="9">
    <location>
        <begin position="222"/>
        <end position="243"/>
    </location>
</feature>
<dbReference type="SUPFAM" id="SSF81324">
    <property type="entry name" value="Voltage-gated potassium channels"/>
    <property type="match status" value="2"/>
</dbReference>
<dbReference type="GO" id="GO:0005886">
    <property type="term" value="C:plasma membrane"/>
    <property type="evidence" value="ECO:0007669"/>
    <property type="project" value="TreeGrafter"/>
</dbReference>
<evidence type="ECO:0000256" key="3">
    <source>
        <dbReference type="ARBA" id="ARBA00022692"/>
    </source>
</evidence>
<dbReference type="Proteomes" id="UP000054342">
    <property type="component" value="Unassembled WGS sequence"/>
</dbReference>
<dbReference type="PANTHER" id="PTHR11003">
    <property type="entry name" value="POTASSIUM CHANNEL, SUBFAMILY K"/>
    <property type="match status" value="1"/>
</dbReference>
<feature type="transmembrane region" description="Helical" evidence="9">
    <location>
        <begin position="181"/>
        <end position="202"/>
    </location>
</feature>
<feature type="domain" description="Potassium channel" evidence="10">
    <location>
        <begin position="229"/>
        <end position="300"/>
    </location>
</feature>
<proteinExistence type="predicted"/>
<feature type="transmembrane region" description="Helical" evidence="9">
    <location>
        <begin position="445"/>
        <end position="465"/>
    </location>
</feature>
<dbReference type="PANTHER" id="PTHR11003:SF301">
    <property type="entry name" value="POTASSIUM CHANNEL PROTEIN"/>
    <property type="match status" value="1"/>
</dbReference>
<dbReference type="InterPro" id="IPR003280">
    <property type="entry name" value="2pore_dom_K_chnl"/>
</dbReference>
<keyword evidence="5" id="KW-0406">Ion transport</keyword>
<feature type="compositionally biased region" description="Basic and acidic residues" evidence="8">
    <location>
        <begin position="656"/>
        <end position="674"/>
    </location>
</feature>
<sequence>MNNPGLKKPISNAASQAKDAYRRAHQSGSTPRSTNIGSHGESFQAKKERMFTQPLIWWYAGTAFPLLAGTFGPMANAFTICALVEHWRVAIPPGRTEEHGVDIPDPKWLLALNSCALASALIANLFLLLSMARRVRFTIAQPVTILGFWIASIMHIVPISIASHGLKVPNVNDQALSQAYYYAIFGAALYQIISYLLCITVWGAYKNHYRKRFRLTGAQRTLMVQTVGFLVYSWLGALVYSNIEGWKFLDAIYWSNLTILTIGIGDLYVPATTLGRALLFPFALGGIISVGLVVGSIRSLILDKGRAKMSKRFTERMRLKVVKQIAHAARNESKKSPLLGGLSMSRPTDPALNPKNEEDELRRRMAEFNAMRTVLRSAQRRRKYVALFTSTTVVGILWTIGAVVFWSSERRQEWSYFESLYFSYTTLMTIGYGDFRPESNSGKPFFVFWSLLAVPSLTILISNMGDTAVKWLRDLTIWVGEVTLHPGQGKSTLKSASRKMRKSTRRMTGPRKLGDPEKGTLRDQYENLKDVHPELVKPVADLAPKQREKKCNGTLADPKEHGVHSEGDDREREQCYIRLLLARVRKVYADHIAAPEGAKRYSYTEWAFFLKLMGEDENSSACHRQAPKRGTRGHQQSLQQTSTRKTRTPECNGVSHKPDTSGRAAEDQDDEPKRWSWLGERSPLIGPQTESQWILERLFKRLEHCLEDHWEADEHETRRAGEEPQQWDGTEIPNSSASRAIPEGLQ</sequence>
<keyword evidence="12" id="KW-1185">Reference proteome</keyword>
<feature type="region of interest" description="Disordered" evidence="8">
    <location>
        <begin position="488"/>
        <end position="520"/>
    </location>
</feature>
<dbReference type="Pfam" id="PF07885">
    <property type="entry name" value="Ion_trans_2"/>
    <property type="match status" value="2"/>
</dbReference>
<organism evidence="11 12">
    <name type="scientific">Exophiala xenobiotica</name>
    <dbReference type="NCBI Taxonomy" id="348802"/>
    <lineage>
        <taxon>Eukaryota</taxon>
        <taxon>Fungi</taxon>
        <taxon>Dikarya</taxon>
        <taxon>Ascomycota</taxon>
        <taxon>Pezizomycotina</taxon>
        <taxon>Eurotiomycetes</taxon>
        <taxon>Chaetothyriomycetidae</taxon>
        <taxon>Chaetothyriales</taxon>
        <taxon>Herpotrichiellaceae</taxon>
        <taxon>Exophiala</taxon>
    </lineage>
</organism>
<dbReference type="InterPro" id="IPR013099">
    <property type="entry name" value="K_chnl_dom"/>
</dbReference>
<dbReference type="GeneID" id="25328453"/>
<evidence type="ECO:0000256" key="8">
    <source>
        <dbReference type="SAM" id="MobiDB-lite"/>
    </source>
</evidence>
<evidence type="ECO:0000256" key="5">
    <source>
        <dbReference type="ARBA" id="ARBA00023065"/>
    </source>
</evidence>
<feature type="compositionally biased region" description="Polar residues" evidence="8">
    <location>
        <begin position="26"/>
        <end position="37"/>
    </location>
</feature>
<feature type="region of interest" description="Disordered" evidence="8">
    <location>
        <begin position="620"/>
        <end position="683"/>
    </location>
</feature>
<keyword evidence="3 9" id="KW-0812">Transmembrane</keyword>
<evidence type="ECO:0000313" key="11">
    <source>
        <dbReference type="EMBL" id="KIW54166.1"/>
    </source>
</evidence>
<keyword evidence="7" id="KW-0407">Ion channel</keyword>
<evidence type="ECO:0000256" key="9">
    <source>
        <dbReference type="SAM" id="Phobius"/>
    </source>
</evidence>
<feature type="region of interest" description="Disordered" evidence="8">
    <location>
        <begin position="711"/>
        <end position="746"/>
    </location>
</feature>
<evidence type="ECO:0000259" key="10">
    <source>
        <dbReference type="Pfam" id="PF07885"/>
    </source>
</evidence>
<evidence type="ECO:0000256" key="4">
    <source>
        <dbReference type="ARBA" id="ARBA00022989"/>
    </source>
</evidence>
<feature type="compositionally biased region" description="Basic residues" evidence="8">
    <location>
        <begin position="496"/>
        <end position="509"/>
    </location>
</feature>
<reference evidence="11 12" key="1">
    <citation type="submission" date="2015-01" db="EMBL/GenBank/DDBJ databases">
        <title>The Genome Sequence of Exophiala xenobiotica CBS118157.</title>
        <authorList>
            <consortium name="The Broad Institute Genomics Platform"/>
            <person name="Cuomo C."/>
            <person name="de Hoog S."/>
            <person name="Gorbushina A."/>
            <person name="Stielow B."/>
            <person name="Teixiera M."/>
            <person name="Abouelleil A."/>
            <person name="Chapman S.B."/>
            <person name="Priest M."/>
            <person name="Young S.K."/>
            <person name="Wortman J."/>
            <person name="Nusbaum C."/>
            <person name="Birren B."/>
        </authorList>
    </citation>
    <scope>NUCLEOTIDE SEQUENCE [LARGE SCALE GENOMIC DNA]</scope>
    <source>
        <strain evidence="11 12">CBS 118157</strain>
    </source>
</reference>
<dbReference type="AlphaFoldDB" id="A0A0D2BNK7"/>
<dbReference type="EMBL" id="KN847320">
    <property type="protein sequence ID" value="KIW54166.1"/>
    <property type="molecule type" value="Genomic_DNA"/>
</dbReference>
<feature type="compositionally biased region" description="Polar residues" evidence="8">
    <location>
        <begin position="633"/>
        <end position="643"/>
    </location>
</feature>
<accession>A0A0D2BNK7</accession>
<feature type="transmembrane region" description="Helical" evidence="9">
    <location>
        <begin position="108"/>
        <end position="131"/>
    </location>
</feature>
<evidence type="ECO:0000256" key="1">
    <source>
        <dbReference type="ARBA" id="ARBA00004141"/>
    </source>
</evidence>
<name>A0A0D2BNK7_9EURO</name>